<accession>A0A224XUI6</accession>
<proteinExistence type="predicted"/>
<protein>
    <submittedName>
        <fullName evidence="2">Putative secreted protein</fullName>
    </submittedName>
</protein>
<reference evidence="2" key="1">
    <citation type="journal article" date="2018" name="PLoS Negl. Trop. Dis.">
        <title>An insight into the salivary gland and fat body transcriptome of Panstrongylus lignarius (Hemiptera: Heteroptera), the main vector of Chagas disease in Peru.</title>
        <authorList>
            <person name="Nevoa J.C."/>
            <person name="Mendes M.T."/>
            <person name="da Silva M.V."/>
            <person name="Soares S.C."/>
            <person name="Oliveira C.J.F."/>
            <person name="Ribeiro J.M.C."/>
        </authorList>
    </citation>
    <scope>NUCLEOTIDE SEQUENCE</scope>
</reference>
<dbReference type="AlphaFoldDB" id="A0A224XUI6"/>
<feature type="signal peptide" evidence="1">
    <location>
        <begin position="1"/>
        <end position="19"/>
    </location>
</feature>
<feature type="chain" id="PRO_5012962879" evidence="1">
    <location>
        <begin position="20"/>
        <end position="69"/>
    </location>
</feature>
<name>A0A224XUI6_9HEMI</name>
<evidence type="ECO:0000313" key="2">
    <source>
        <dbReference type="EMBL" id="JAW16206.1"/>
    </source>
</evidence>
<sequence length="69" mass="7467">MVLFVLIVAIAALTSFGTTSPLYNIQQAMYFPCRGSHFTIWLAGSKQALVISATDNCSWYAFSAEITGA</sequence>
<keyword evidence="1" id="KW-0732">Signal</keyword>
<dbReference type="EMBL" id="GFTR01000220">
    <property type="protein sequence ID" value="JAW16206.1"/>
    <property type="molecule type" value="Transcribed_RNA"/>
</dbReference>
<evidence type="ECO:0000256" key="1">
    <source>
        <dbReference type="SAM" id="SignalP"/>
    </source>
</evidence>
<organism evidence="2">
    <name type="scientific">Panstrongylus lignarius</name>
    <dbReference type="NCBI Taxonomy" id="156445"/>
    <lineage>
        <taxon>Eukaryota</taxon>
        <taxon>Metazoa</taxon>
        <taxon>Ecdysozoa</taxon>
        <taxon>Arthropoda</taxon>
        <taxon>Hexapoda</taxon>
        <taxon>Insecta</taxon>
        <taxon>Pterygota</taxon>
        <taxon>Neoptera</taxon>
        <taxon>Paraneoptera</taxon>
        <taxon>Hemiptera</taxon>
        <taxon>Heteroptera</taxon>
        <taxon>Panheteroptera</taxon>
        <taxon>Cimicomorpha</taxon>
        <taxon>Reduviidae</taxon>
        <taxon>Triatominae</taxon>
        <taxon>Panstrongylus</taxon>
    </lineage>
</organism>